<dbReference type="RefSeq" id="WP_169658716.1">
    <property type="nucleotide sequence ID" value="NZ_JABANE010000065.1"/>
</dbReference>
<protein>
    <recommendedName>
        <fullName evidence="4">DUF4836 family protein</fullName>
    </recommendedName>
</protein>
<comment type="caution">
    <text evidence="2">The sequence shown here is derived from an EMBL/GenBank/DDBJ whole genome shotgun (WGS) entry which is preliminary data.</text>
</comment>
<dbReference type="Proteomes" id="UP000576082">
    <property type="component" value="Unassembled WGS sequence"/>
</dbReference>
<gene>
    <name evidence="2" type="ORF">HHU12_21075</name>
</gene>
<evidence type="ECO:0000313" key="2">
    <source>
        <dbReference type="EMBL" id="NME70482.1"/>
    </source>
</evidence>
<feature type="chain" id="PRO_5030845400" description="DUF4836 family protein" evidence="1">
    <location>
        <begin position="21"/>
        <end position="512"/>
    </location>
</feature>
<keyword evidence="3" id="KW-1185">Reference proteome</keyword>
<evidence type="ECO:0008006" key="4">
    <source>
        <dbReference type="Google" id="ProtNLM"/>
    </source>
</evidence>
<name>A0A7X9XB88_9BACT</name>
<keyword evidence="1" id="KW-0732">Signal</keyword>
<organism evidence="2 3">
    <name type="scientific">Flammeovirga aprica JL-4</name>
    <dbReference type="NCBI Taxonomy" id="694437"/>
    <lineage>
        <taxon>Bacteria</taxon>
        <taxon>Pseudomonadati</taxon>
        <taxon>Bacteroidota</taxon>
        <taxon>Cytophagia</taxon>
        <taxon>Cytophagales</taxon>
        <taxon>Flammeovirgaceae</taxon>
        <taxon>Flammeovirga</taxon>
    </lineage>
</organism>
<proteinExistence type="predicted"/>
<reference evidence="2 3" key="1">
    <citation type="submission" date="2020-04" db="EMBL/GenBank/DDBJ databases">
        <title>Flammeovirga sp. SR4, a novel species isolated from seawater.</title>
        <authorList>
            <person name="Wang X."/>
        </authorList>
    </citation>
    <scope>NUCLEOTIDE SEQUENCE [LARGE SCALE GENOMIC DNA]</scope>
    <source>
        <strain evidence="2 3">ATCC 23126</strain>
    </source>
</reference>
<feature type="signal peptide" evidence="1">
    <location>
        <begin position="1"/>
        <end position="20"/>
    </location>
</feature>
<sequence>MIKKYFLLIFFFISTLNINARNQPNQLLENIPSEGLSFLFYYDAERLAEREYLQDVLASDLKEVFEISKEAVVYTQDIDAYFGLTVRFKLNDGVGFNKIEDIIDQSKFEISSVKGNFIYIKEVEDKVRFGYVMNGKDYLIVKIFFQKTMIDKKHQEQFQEVLSDYQFDKISYEQYNVLRDSLNKLDEKNIASYFEKLIASDEKAILSDKALKNKTEIPADINGMPFILYFNEKSFFSLAHIFGYRTSVMDFILKGSHNKMSEMLSDIQKMQWNESTWYGGEFGEKKAEVISVMTSKEEAQNIGIDQTLLQYMPEQVTSFMAYGVDMEVMKNQIIDHISYEHEEVLTQMKLGLLLMDDDFMNFFQSGFLAVDAKPEHNSEDFNLKMAFRMPNEKKGKQFLRLFMQLGYIEKIEEKEENYRITHRDFRDKAYLVLDGDVWILGTQSPKELRQKSKKMLKQYPEMGKSKTALVSKIQSDIFGRESKLGEIYSISEYIDKKTMKNTISIEFKTKEI</sequence>
<evidence type="ECO:0000313" key="3">
    <source>
        <dbReference type="Proteomes" id="UP000576082"/>
    </source>
</evidence>
<evidence type="ECO:0000256" key="1">
    <source>
        <dbReference type="SAM" id="SignalP"/>
    </source>
</evidence>
<dbReference type="EMBL" id="JABANE010000065">
    <property type="protein sequence ID" value="NME70482.1"/>
    <property type="molecule type" value="Genomic_DNA"/>
</dbReference>
<dbReference type="AlphaFoldDB" id="A0A7X9XB88"/>
<accession>A0A7X9XB88</accession>